<dbReference type="HOGENOM" id="CLU_957051_0_0_1"/>
<accession>A0A0D0AQQ7</accession>
<dbReference type="OrthoDB" id="3042036at2759"/>
<dbReference type="EMBL" id="KN835771">
    <property type="protein sequence ID" value="KIK34328.1"/>
    <property type="molecule type" value="Genomic_DNA"/>
</dbReference>
<sequence>MSTPQQADVVFIRAPPTTTFTNAEDPSSLTYETRTPTSHTRRVDNIFITQPGEPPIVAGWFETMVDAKMEELRAHGMAFVVRSLLTDGVQNAQSTPFVSMVARTMLDRLAKVSTKKMKRFNRTLRTGAMEDFCLHWKSDGDWRNICSTTGQHSILTLTGINKASLLGSLFSADIVTADDIGLCLSILLGHIHFDRLCAIHALLVCADDRLCKNLSALLHLQKMLRIVDPLTGLYMWGPVPHSQALIQNILATIEGWMTVQAHEREQYRPTWQPPSRAAGRRMRGGRMRNRA</sequence>
<dbReference type="InParanoid" id="A0A0D0AQQ7"/>
<reference evidence="3" key="2">
    <citation type="submission" date="2015-01" db="EMBL/GenBank/DDBJ databases">
        <title>Evolutionary Origins and Diversification of the Mycorrhizal Mutualists.</title>
        <authorList>
            <consortium name="DOE Joint Genome Institute"/>
            <consortium name="Mycorrhizal Genomics Consortium"/>
            <person name="Kohler A."/>
            <person name="Kuo A."/>
            <person name="Nagy L.G."/>
            <person name="Floudas D."/>
            <person name="Copeland A."/>
            <person name="Barry K.W."/>
            <person name="Cichocki N."/>
            <person name="Veneault-Fourrey C."/>
            <person name="LaButti K."/>
            <person name="Lindquist E.A."/>
            <person name="Lipzen A."/>
            <person name="Lundell T."/>
            <person name="Morin E."/>
            <person name="Murat C."/>
            <person name="Riley R."/>
            <person name="Ohm R."/>
            <person name="Sun H."/>
            <person name="Tunlid A."/>
            <person name="Henrissat B."/>
            <person name="Grigoriev I.V."/>
            <person name="Hibbett D.S."/>
            <person name="Martin F."/>
        </authorList>
    </citation>
    <scope>NUCLEOTIDE SEQUENCE [LARGE SCALE GENOMIC DNA]</scope>
    <source>
        <strain evidence="3">UH-Slu-Lm8-n1</strain>
    </source>
</reference>
<keyword evidence="3" id="KW-1185">Reference proteome</keyword>
<reference evidence="2 3" key="1">
    <citation type="submission" date="2014-04" db="EMBL/GenBank/DDBJ databases">
        <authorList>
            <consortium name="DOE Joint Genome Institute"/>
            <person name="Kuo A."/>
            <person name="Ruytinx J."/>
            <person name="Rineau F."/>
            <person name="Colpaert J."/>
            <person name="Kohler A."/>
            <person name="Nagy L.G."/>
            <person name="Floudas D."/>
            <person name="Copeland A."/>
            <person name="Barry K.W."/>
            <person name="Cichocki N."/>
            <person name="Veneault-Fourrey C."/>
            <person name="LaButti K."/>
            <person name="Lindquist E.A."/>
            <person name="Lipzen A."/>
            <person name="Lundell T."/>
            <person name="Morin E."/>
            <person name="Murat C."/>
            <person name="Sun H."/>
            <person name="Tunlid A."/>
            <person name="Henrissat B."/>
            <person name="Grigoriev I.V."/>
            <person name="Hibbett D.S."/>
            <person name="Martin F."/>
            <person name="Nordberg H.P."/>
            <person name="Cantor M.N."/>
            <person name="Hua S.X."/>
        </authorList>
    </citation>
    <scope>NUCLEOTIDE SEQUENCE [LARGE SCALE GENOMIC DNA]</scope>
    <source>
        <strain evidence="2 3">UH-Slu-Lm8-n1</strain>
    </source>
</reference>
<dbReference type="Proteomes" id="UP000054485">
    <property type="component" value="Unassembled WGS sequence"/>
</dbReference>
<evidence type="ECO:0000313" key="3">
    <source>
        <dbReference type="Proteomes" id="UP000054485"/>
    </source>
</evidence>
<dbReference type="AlphaFoldDB" id="A0A0D0AQQ7"/>
<name>A0A0D0AQQ7_9AGAM</name>
<evidence type="ECO:0000256" key="1">
    <source>
        <dbReference type="SAM" id="MobiDB-lite"/>
    </source>
</evidence>
<evidence type="ECO:0000313" key="2">
    <source>
        <dbReference type="EMBL" id="KIK34328.1"/>
    </source>
</evidence>
<feature type="compositionally biased region" description="Basic residues" evidence="1">
    <location>
        <begin position="278"/>
        <end position="291"/>
    </location>
</feature>
<protein>
    <submittedName>
        <fullName evidence="2">Uncharacterized protein</fullName>
    </submittedName>
</protein>
<gene>
    <name evidence="2" type="ORF">CY34DRAFT_98221</name>
</gene>
<organism evidence="2 3">
    <name type="scientific">Suillus luteus UH-Slu-Lm8-n1</name>
    <dbReference type="NCBI Taxonomy" id="930992"/>
    <lineage>
        <taxon>Eukaryota</taxon>
        <taxon>Fungi</taxon>
        <taxon>Dikarya</taxon>
        <taxon>Basidiomycota</taxon>
        <taxon>Agaricomycotina</taxon>
        <taxon>Agaricomycetes</taxon>
        <taxon>Agaricomycetidae</taxon>
        <taxon>Boletales</taxon>
        <taxon>Suillineae</taxon>
        <taxon>Suillaceae</taxon>
        <taxon>Suillus</taxon>
    </lineage>
</organism>
<proteinExistence type="predicted"/>
<feature type="region of interest" description="Disordered" evidence="1">
    <location>
        <begin position="267"/>
        <end position="291"/>
    </location>
</feature>